<sequence>MAAKYLFYILALLVHLLRADDTTLRTCIGGPVQNLDIGCQKITLEPLIIQKLNGNKIAVLNSGKLETIIEIRAGLVVSENDLPGFLEILPNLKVLNNDGGPALTFFKNKNLKSFKIGKGTKSGISGESVVFKDEPFFSDAYESAESYKALLDLATEFKTSNCYAPFVGKITPAEVEGMSTFEIVYIVVVAVFSLILIGVLFAIIKCDYHALGKLGKEKPREHRPREYTTKSPMNFAMEPHKRSHYNSKKEY</sequence>
<feature type="signal peptide" evidence="3">
    <location>
        <begin position="1"/>
        <end position="19"/>
    </location>
</feature>
<name>A0A8S1H2B1_9PELO</name>
<evidence type="ECO:0000313" key="4">
    <source>
        <dbReference type="EMBL" id="CAD6189899.1"/>
    </source>
</evidence>
<feature type="region of interest" description="Disordered" evidence="1">
    <location>
        <begin position="219"/>
        <end position="251"/>
    </location>
</feature>
<dbReference type="Proteomes" id="UP000835052">
    <property type="component" value="Unassembled WGS sequence"/>
</dbReference>
<dbReference type="InterPro" id="IPR036941">
    <property type="entry name" value="Rcpt_L-dom_sf"/>
</dbReference>
<keyword evidence="5" id="KW-1185">Reference proteome</keyword>
<feature type="transmembrane region" description="Helical" evidence="2">
    <location>
        <begin position="183"/>
        <end position="204"/>
    </location>
</feature>
<keyword evidence="2" id="KW-0472">Membrane</keyword>
<dbReference type="AlphaFoldDB" id="A0A8S1H2B1"/>
<evidence type="ECO:0000256" key="1">
    <source>
        <dbReference type="SAM" id="MobiDB-lite"/>
    </source>
</evidence>
<keyword evidence="2" id="KW-1133">Transmembrane helix</keyword>
<comment type="caution">
    <text evidence="4">The sequence shown here is derived from an EMBL/GenBank/DDBJ whole genome shotgun (WGS) entry which is preliminary data.</text>
</comment>
<evidence type="ECO:0000256" key="3">
    <source>
        <dbReference type="SAM" id="SignalP"/>
    </source>
</evidence>
<evidence type="ECO:0000256" key="2">
    <source>
        <dbReference type="SAM" id="Phobius"/>
    </source>
</evidence>
<evidence type="ECO:0000313" key="5">
    <source>
        <dbReference type="Proteomes" id="UP000835052"/>
    </source>
</evidence>
<dbReference type="EMBL" id="CAJGYM010000012">
    <property type="protein sequence ID" value="CAD6189899.1"/>
    <property type="molecule type" value="Genomic_DNA"/>
</dbReference>
<accession>A0A8S1H2B1</accession>
<protein>
    <recommendedName>
        <fullName evidence="6">Receptor L-domain domain-containing protein</fullName>
    </recommendedName>
</protein>
<keyword evidence="2" id="KW-0812">Transmembrane</keyword>
<feature type="compositionally biased region" description="Basic residues" evidence="1">
    <location>
        <begin position="241"/>
        <end position="251"/>
    </location>
</feature>
<reference evidence="4" key="1">
    <citation type="submission" date="2020-10" db="EMBL/GenBank/DDBJ databases">
        <authorList>
            <person name="Kikuchi T."/>
        </authorList>
    </citation>
    <scope>NUCLEOTIDE SEQUENCE</scope>
    <source>
        <strain evidence="4">NKZ352</strain>
    </source>
</reference>
<evidence type="ECO:0008006" key="6">
    <source>
        <dbReference type="Google" id="ProtNLM"/>
    </source>
</evidence>
<feature type="compositionally biased region" description="Basic and acidic residues" evidence="1">
    <location>
        <begin position="219"/>
        <end position="228"/>
    </location>
</feature>
<feature type="chain" id="PRO_5035879781" description="Receptor L-domain domain-containing protein" evidence="3">
    <location>
        <begin position="20"/>
        <end position="251"/>
    </location>
</feature>
<proteinExistence type="predicted"/>
<organism evidence="4 5">
    <name type="scientific">Caenorhabditis auriculariae</name>
    <dbReference type="NCBI Taxonomy" id="2777116"/>
    <lineage>
        <taxon>Eukaryota</taxon>
        <taxon>Metazoa</taxon>
        <taxon>Ecdysozoa</taxon>
        <taxon>Nematoda</taxon>
        <taxon>Chromadorea</taxon>
        <taxon>Rhabditida</taxon>
        <taxon>Rhabditina</taxon>
        <taxon>Rhabditomorpha</taxon>
        <taxon>Rhabditoidea</taxon>
        <taxon>Rhabditidae</taxon>
        <taxon>Peloderinae</taxon>
        <taxon>Caenorhabditis</taxon>
    </lineage>
</organism>
<dbReference type="SUPFAM" id="SSF52058">
    <property type="entry name" value="L domain-like"/>
    <property type="match status" value="1"/>
</dbReference>
<keyword evidence="3" id="KW-0732">Signal</keyword>
<gene>
    <name evidence="4" type="ORF">CAUJ_LOCUS5818</name>
</gene>
<dbReference type="Gene3D" id="3.80.20.20">
    <property type="entry name" value="Receptor L-domain"/>
    <property type="match status" value="1"/>
</dbReference>